<reference evidence="4 5" key="1">
    <citation type="submission" date="2018-08" db="EMBL/GenBank/DDBJ databases">
        <title>Actinomadura jelena sp. nov., a novel Actinomycete isolated from soil in Chad.</title>
        <authorList>
            <person name="Shi L."/>
        </authorList>
    </citation>
    <scope>NUCLEOTIDE SEQUENCE [LARGE SCALE GENOMIC DNA]</scope>
    <source>
        <strain evidence="4 5">NEAU-G17</strain>
    </source>
</reference>
<feature type="domain" description="SAF" evidence="3">
    <location>
        <begin position="36"/>
        <end position="96"/>
    </location>
</feature>
<dbReference type="Proteomes" id="UP000261811">
    <property type="component" value="Unassembled WGS sequence"/>
</dbReference>
<dbReference type="InterPro" id="IPR013974">
    <property type="entry name" value="SAF"/>
</dbReference>
<keyword evidence="5" id="KW-1185">Reference proteome</keyword>
<feature type="region of interest" description="Disordered" evidence="1">
    <location>
        <begin position="136"/>
        <end position="211"/>
    </location>
</feature>
<organism evidence="4 5">
    <name type="scientific">Actinomadura logoneensis</name>
    <dbReference type="NCBI Taxonomy" id="2293572"/>
    <lineage>
        <taxon>Bacteria</taxon>
        <taxon>Bacillati</taxon>
        <taxon>Actinomycetota</taxon>
        <taxon>Actinomycetes</taxon>
        <taxon>Streptosporangiales</taxon>
        <taxon>Thermomonosporaceae</taxon>
        <taxon>Actinomadura</taxon>
    </lineage>
</organism>
<evidence type="ECO:0000256" key="1">
    <source>
        <dbReference type="SAM" id="MobiDB-lite"/>
    </source>
</evidence>
<evidence type="ECO:0000259" key="3">
    <source>
        <dbReference type="SMART" id="SM00858"/>
    </source>
</evidence>
<dbReference type="EMBL" id="QURH01000067">
    <property type="protein sequence ID" value="RFU43071.1"/>
    <property type="molecule type" value="Genomic_DNA"/>
</dbReference>
<dbReference type="CDD" id="cd11614">
    <property type="entry name" value="SAF_CpaB_FlgA_like"/>
    <property type="match status" value="1"/>
</dbReference>
<evidence type="ECO:0000313" key="5">
    <source>
        <dbReference type="Proteomes" id="UP000261811"/>
    </source>
</evidence>
<feature type="compositionally biased region" description="Basic and acidic residues" evidence="1">
    <location>
        <begin position="180"/>
        <end position="194"/>
    </location>
</feature>
<dbReference type="OrthoDB" id="4808509at2"/>
<dbReference type="SMART" id="SM00858">
    <property type="entry name" value="SAF"/>
    <property type="match status" value="1"/>
</dbReference>
<evidence type="ECO:0000256" key="2">
    <source>
        <dbReference type="SAM" id="SignalP"/>
    </source>
</evidence>
<keyword evidence="2" id="KW-0732">Signal</keyword>
<gene>
    <name evidence="4" type="ORF">DZF91_03180</name>
</gene>
<accession>A0A372JSS2</accession>
<protein>
    <recommendedName>
        <fullName evidence="3">SAF domain-containing protein</fullName>
    </recommendedName>
</protein>
<feature type="chain" id="PRO_5038464798" description="SAF domain-containing protein" evidence="2">
    <location>
        <begin position="27"/>
        <end position="717"/>
    </location>
</feature>
<sequence>MNDGFGQRRRLLAALFAASGAGLAIFAVQPPSPDTVRIAVAARDLAAGATLRASDVRIIPLPPAARPDGALRNPPVGRVLSGAVRRGEILTDARVLGPGLLDGQPPGTVATPIRVADSAAARLLRPGDRIDVLAVTAPGNASDPPSILDTPAPAPAPGEGKTKLPPAGKPSGGMTATPDPDTRRIPPKPAERTTTDTTEPTTSKLQAEKASVTGAGTCGPITASGRALLDLEAMRSFGPTARDDTHRMTSGNTGHAAVDSDSLGVVGDTKRETPNGLRLAAMSYAGRGTQAAISLPTLIAAGPAPPNDPDRAALRSTGPAGAGDIRLATVGRTRWEAQVATRVGLAATGGMALYSPRPAAWLRTERSMRDGTRLAATSPTGPAAHVATSPLQLAAIRPTALYDTWPSAIGLTGRAVMSSTRLAAVGPTRRVAQAGSTPSLLGATALSPLDTTDPWLLDATGLPQDATGRAAPDDIRHEAWGLTEIAALDHAGRAALDHAGRAALKHAGGAALDPAGRAALKHAGGAALDPAGRAALKHAGGAALDHASRAALDHAGLSALDHTEFSALNHTGRAAVSVPGCTELGAMGREPVTPGGRGVLGNAGLEMSGITEVPAAGTSKAASVGPMSLCRKPWLGAGGPTGMLAGHRLFEGLPGRGDLVTWSRVVVASAIVLAVPREESGLGNAPQGALIVLATSRVQAAALAGAGGPLLVTLVRD</sequence>
<dbReference type="Pfam" id="PF08666">
    <property type="entry name" value="SAF"/>
    <property type="match status" value="1"/>
</dbReference>
<dbReference type="AlphaFoldDB" id="A0A372JSS2"/>
<evidence type="ECO:0000313" key="4">
    <source>
        <dbReference type="EMBL" id="RFU43071.1"/>
    </source>
</evidence>
<proteinExistence type="predicted"/>
<feature type="signal peptide" evidence="2">
    <location>
        <begin position="1"/>
        <end position="26"/>
    </location>
</feature>
<name>A0A372JSS2_9ACTN</name>
<feature type="region of interest" description="Disordered" evidence="1">
    <location>
        <begin position="239"/>
        <end position="261"/>
    </location>
</feature>
<comment type="caution">
    <text evidence="4">The sequence shown here is derived from an EMBL/GenBank/DDBJ whole genome shotgun (WGS) entry which is preliminary data.</text>
</comment>
<dbReference type="RefSeq" id="WP_117355999.1">
    <property type="nucleotide sequence ID" value="NZ_QURH01000067.1"/>
</dbReference>